<reference evidence="1" key="2">
    <citation type="submission" date="2013-10" db="EMBL/GenBank/DDBJ databases">
        <authorList>
            <person name="Aslett M."/>
        </authorList>
    </citation>
    <scope>NUCLEOTIDE SEQUENCE [LARGE SCALE GENOMIC DNA]</scope>
    <source>
        <strain evidence="1">Houghton</strain>
    </source>
</reference>
<accession>U6MKX3</accession>
<evidence type="ECO:0000313" key="2">
    <source>
        <dbReference type="Proteomes" id="UP000030754"/>
    </source>
</evidence>
<dbReference type="VEuPathDB" id="ToxoDB:ENH_00033280"/>
<dbReference type="Proteomes" id="UP000030754">
    <property type="component" value="Unassembled WGS sequence"/>
</dbReference>
<protein>
    <submittedName>
        <fullName evidence="1">Uncharacterized protein</fullName>
    </submittedName>
</protein>
<sequence>MSLPPWRSNASGPHTR</sequence>
<organism evidence="1 2">
    <name type="scientific">Eimeria necatrix</name>
    <dbReference type="NCBI Taxonomy" id="51315"/>
    <lineage>
        <taxon>Eukaryota</taxon>
        <taxon>Sar</taxon>
        <taxon>Alveolata</taxon>
        <taxon>Apicomplexa</taxon>
        <taxon>Conoidasida</taxon>
        <taxon>Coccidia</taxon>
        <taxon>Eucoccidiorida</taxon>
        <taxon>Eimeriorina</taxon>
        <taxon>Eimeriidae</taxon>
        <taxon>Eimeria</taxon>
    </lineage>
</organism>
<name>U6MKX3_9EIME</name>
<dbReference type="RefSeq" id="XP_013440456.1">
    <property type="nucleotide sequence ID" value="XM_013585002.1"/>
</dbReference>
<dbReference type="EMBL" id="HG722700">
    <property type="protein sequence ID" value="CDJ63094.1"/>
    <property type="molecule type" value="Genomic_DNA"/>
</dbReference>
<reference evidence="1" key="1">
    <citation type="submission" date="2013-10" db="EMBL/GenBank/DDBJ databases">
        <title>Genomic analysis of the causative agents of coccidiosis in chickens.</title>
        <authorList>
            <person name="Reid A.J."/>
            <person name="Blake D."/>
            <person name="Billington K."/>
            <person name="Browne H."/>
            <person name="Dunn M."/>
            <person name="Hung S."/>
            <person name="Kawahara F."/>
            <person name="Miranda-Saavedra D."/>
            <person name="Mourier T."/>
            <person name="Nagra H."/>
            <person name="Otto T.D."/>
            <person name="Rawlings N."/>
            <person name="Sanchez A."/>
            <person name="Sanders M."/>
            <person name="Subramaniam C."/>
            <person name="Tay Y."/>
            <person name="Dear P."/>
            <person name="Doerig C."/>
            <person name="Gruber A."/>
            <person name="Parkinson J."/>
            <person name="Shirley M."/>
            <person name="Wan K.L."/>
            <person name="Berriman M."/>
            <person name="Tomley F."/>
            <person name="Pain A."/>
        </authorList>
    </citation>
    <scope>NUCLEOTIDE SEQUENCE [LARGE SCALE GENOMIC DNA]</scope>
    <source>
        <strain evidence="1">Houghton</strain>
    </source>
</reference>
<dbReference type="GeneID" id="25473492"/>
<evidence type="ECO:0000313" key="1">
    <source>
        <dbReference type="EMBL" id="CDJ63094.1"/>
    </source>
</evidence>
<keyword evidence="2" id="KW-1185">Reference proteome</keyword>
<proteinExistence type="predicted"/>
<gene>
    <name evidence="1" type="ORF">ENH_00033280</name>
</gene>
<dbReference type="AlphaFoldDB" id="U6MKX3"/>